<gene>
    <name evidence="2" type="ORF">O4H49_10470</name>
</gene>
<comment type="caution">
    <text evidence="2">The sequence shown here is derived from an EMBL/GenBank/DDBJ whole genome shotgun (WGS) entry which is preliminary data.</text>
</comment>
<evidence type="ECO:0000313" key="2">
    <source>
        <dbReference type="EMBL" id="MCZ4281202.1"/>
    </source>
</evidence>
<dbReference type="Proteomes" id="UP001069802">
    <property type="component" value="Unassembled WGS sequence"/>
</dbReference>
<dbReference type="PANTHER" id="PTHR20883">
    <property type="entry name" value="PHYTANOYL-COA DIOXYGENASE DOMAIN CONTAINING 1"/>
    <property type="match status" value="1"/>
</dbReference>
<dbReference type="Gene3D" id="2.60.120.620">
    <property type="entry name" value="q2cbj1_9rhob like domain"/>
    <property type="match status" value="1"/>
</dbReference>
<dbReference type="SUPFAM" id="SSF51197">
    <property type="entry name" value="Clavaminate synthase-like"/>
    <property type="match status" value="1"/>
</dbReference>
<dbReference type="InterPro" id="IPR008775">
    <property type="entry name" value="Phytyl_CoA_dOase-like"/>
</dbReference>
<keyword evidence="3" id="KW-1185">Reference proteome</keyword>
<accession>A0ABT4LML2</accession>
<protein>
    <submittedName>
        <fullName evidence="2">Phytanoyl-CoA dioxygenase family protein</fullName>
    </submittedName>
</protein>
<evidence type="ECO:0000313" key="3">
    <source>
        <dbReference type="Proteomes" id="UP001069802"/>
    </source>
</evidence>
<dbReference type="GO" id="GO:0051213">
    <property type="term" value="F:dioxygenase activity"/>
    <property type="evidence" value="ECO:0007669"/>
    <property type="project" value="UniProtKB-KW"/>
</dbReference>
<organism evidence="2 3">
    <name type="scientific">Kiloniella laminariae</name>
    <dbReference type="NCBI Taxonomy" id="454162"/>
    <lineage>
        <taxon>Bacteria</taxon>
        <taxon>Pseudomonadati</taxon>
        <taxon>Pseudomonadota</taxon>
        <taxon>Alphaproteobacteria</taxon>
        <taxon>Rhodospirillales</taxon>
        <taxon>Kiloniellaceae</taxon>
        <taxon>Kiloniella</taxon>
    </lineage>
</organism>
<reference evidence="2" key="1">
    <citation type="submission" date="2022-12" db="EMBL/GenBank/DDBJ databases">
        <title>Bacterial isolates from different developmental stages of Nematostella vectensis.</title>
        <authorList>
            <person name="Fraune S."/>
        </authorList>
    </citation>
    <scope>NUCLEOTIDE SEQUENCE</scope>
    <source>
        <strain evidence="2">G21630-S1</strain>
    </source>
</reference>
<comment type="cofactor">
    <cofactor evidence="1">
        <name>Fe(2+)</name>
        <dbReference type="ChEBI" id="CHEBI:29033"/>
    </cofactor>
</comment>
<keyword evidence="2" id="KW-0560">Oxidoreductase</keyword>
<sequence>MADKDLRENFERDGYVFPLEIMTAEEARACRKRLEDLEAGAHPPLKRPLNEYLRGTAHYLSMLAADLSQDSRILGAVEQLLGPDLLVWSCEFFIKEAGSTRMISWHQDLTYWGLGEEAEEVTAWLALSRSDQASGCMKFVPGSHQNMIVPHRDTFNANNLLSRGQEIAVEVHEEEAVAVELEPGQLSLHHGRIFHGSGANASGDRRIGVAIRYITPRVRQQVGEKDYAMLVRGVDEYGHFHLIAPPARDFGVYEQELFERVYASQLNVFAQGVDPKIPLYASNRADS</sequence>
<evidence type="ECO:0000256" key="1">
    <source>
        <dbReference type="ARBA" id="ARBA00001954"/>
    </source>
</evidence>
<name>A0ABT4LML2_9PROT</name>
<dbReference type="PANTHER" id="PTHR20883:SF48">
    <property type="entry name" value="ECTOINE DIOXYGENASE"/>
    <property type="match status" value="1"/>
</dbReference>
<dbReference type="EMBL" id="JAPWGY010000003">
    <property type="protein sequence ID" value="MCZ4281202.1"/>
    <property type="molecule type" value="Genomic_DNA"/>
</dbReference>
<dbReference type="Pfam" id="PF05721">
    <property type="entry name" value="PhyH"/>
    <property type="match status" value="1"/>
</dbReference>
<proteinExistence type="predicted"/>
<keyword evidence="2" id="KW-0223">Dioxygenase</keyword>
<dbReference type="RefSeq" id="WP_269423373.1">
    <property type="nucleotide sequence ID" value="NZ_JAPWGY010000003.1"/>
</dbReference>